<sequence>MQYMYRKIYFLLFTLFTGSIFYSFGQEVKKIETNSIVINNSTPTEDWEESLVSGNGAQGVMVYGHPLRESIVLNHEKLWIPGQSVYPDVPNIVPGLNKARELAKQSKWKEANRMLWRSFCKGNVDMFSTEDLSRPGPRLNYNSVHPGHKLNIRIDELGSIVNYNRSLELNSGEITTSWEDFRGKFEKSVFVSRPDNVIVTRVKCDGLSFGASINIKDIDGWKPEDIRKPLIEHGEQELYYKTSYVRLHGLPEPDGYHSLSRVITKGGNIQVKSDRLIVSDVNEIIVITRLDYLPVASKPERQALSISLSDLPASYEALYNRHTVIQAEMMNRCSLNLGGNNGAGKTTDEILFDAKSNGPSPEFLELLFAVGRYAFIASSGDLPPALMGIWGNTWTPNWWGHYTNDSNLNLAVASGSVTNLPEMMESYFSWIESLYPDWKRNAAQLYGADGYMAAIAHGWRHGIALGGWNEWIGGAGWLGSYFYEHYQFTDDKEFLKKRVIPLFENIVSFYEGAMKDMEMPDGKFLVWPGCSVENAPADIRRYGEQGAPNATHELAVMKYSFNVLIDGYRTLGINEERIPELEAFISKIPEYMINDVGALAEWSHPDMNEQYNNNHNSHLWPLYPGTEITPWKSSPKLIKACKIAIRERNRVIVDTNRCGHGIMHLGYMGARLNDPKMAWRTLDVIARNDLIYNSFVSSHNSLHHTFNLDASLSLPGLMAEMCVTSAPGRLALLSGLPLEKLPHGEIKGILARKGIKINKMVWDRKTGTINMNLTSVNNQEVIICSRLELTDLKANTKARKENDEWLVRLPKNKNVRLTIKFKE</sequence>
<evidence type="ECO:0000259" key="1">
    <source>
        <dbReference type="Pfam" id="PF14498"/>
    </source>
</evidence>
<dbReference type="InterPro" id="IPR012341">
    <property type="entry name" value="6hp_glycosidase-like_sf"/>
</dbReference>
<dbReference type="Pfam" id="PF14498">
    <property type="entry name" value="Glyco_hyd_65N_2"/>
    <property type="match status" value="1"/>
</dbReference>
<feature type="domain" description="Glycosyl hydrolase family 95 catalytic" evidence="2">
    <location>
        <begin position="314"/>
        <end position="721"/>
    </location>
</feature>
<organism evidence="3 4">
    <name type="scientific">Flavivirga eckloniae</name>
    <dbReference type="NCBI Taxonomy" id="1803846"/>
    <lineage>
        <taxon>Bacteria</taxon>
        <taxon>Pseudomonadati</taxon>
        <taxon>Bacteroidota</taxon>
        <taxon>Flavobacteriia</taxon>
        <taxon>Flavobacteriales</taxon>
        <taxon>Flavobacteriaceae</taxon>
        <taxon>Flavivirga</taxon>
    </lineage>
</organism>
<evidence type="ECO:0000313" key="3">
    <source>
        <dbReference type="EMBL" id="AUP78114.1"/>
    </source>
</evidence>
<dbReference type="Gene3D" id="1.50.10.10">
    <property type="match status" value="1"/>
</dbReference>
<evidence type="ECO:0000313" key="4">
    <source>
        <dbReference type="Proteomes" id="UP000235826"/>
    </source>
</evidence>
<dbReference type="PANTHER" id="PTHR31084:SF0">
    <property type="entry name" value="ALPHA-L-FUCOSIDASE 2"/>
    <property type="match status" value="1"/>
</dbReference>
<dbReference type="PANTHER" id="PTHR31084">
    <property type="entry name" value="ALPHA-L-FUCOSIDASE 2"/>
    <property type="match status" value="1"/>
</dbReference>
<dbReference type="EMBL" id="CP025791">
    <property type="protein sequence ID" value="AUP78114.1"/>
    <property type="molecule type" value="Genomic_DNA"/>
</dbReference>
<name>A0A2K9PM22_9FLAO</name>
<dbReference type="KEGG" id="fek:C1H87_05035"/>
<dbReference type="InterPro" id="IPR027414">
    <property type="entry name" value="GH95_N_dom"/>
</dbReference>
<keyword evidence="4" id="KW-1185">Reference proteome</keyword>
<dbReference type="Gene3D" id="2.70.98.50">
    <property type="entry name" value="putative glycoside hydrolase family protein from bacillus halodurans"/>
    <property type="match status" value="1"/>
</dbReference>
<reference evidence="3 4" key="1">
    <citation type="submission" date="2018-01" db="EMBL/GenBank/DDBJ databases">
        <title>Complete genome sequence of Flavivirga eckloniae ECD14 isolated from seaweed Ecklonia cava.</title>
        <authorList>
            <person name="Lee J.H."/>
            <person name="Baik K.S."/>
            <person name="Seong C.N."/>
        </authorList>
    </citation>
    <scope>NUCLEOTIDE SEQUENCE [LARGE SCALE GENOMIC DNA]</scope>
    <source>
        <strain evidence="3 4">ECD14</strain>
    </source>
</reference>
<dbReference type="Pfam" id="PF22124">
    <property type="entry name" value="Glyco_hydro_95_cat"/>
    <property type="match status" value="1"/>
</dbReference>
<feature type="domain" description="Glycosyl hydrolase family 95 N-terminal" evidence="1">
    <location>
        <begin position="41"/>
        <end position="288"/>
    </location>
</feature>
<dbReference type="InterPro" id="IPR008928">
    <property type="entry name" value="6-hairpin_glycosidase_sf"/>
</dbReference>
<evidence type="ECO:0000259" key="2">
    <source>
        <dbReference type="Pfam" id="PF22124"/>
    </source>
</evidence>
<dbReference type="GO" id="GO:0004560">
    <property type="term" value="F:alpha-L-fucosidase activity"/>
    <property type="evidence" value="ECO:0007669"/>
    <property type="project" value="TreeGrafter"/>
</dbReference>
<dbReference type="InterPro" id="IPR054363">
    <property type="entry name" value="GH95_cat"/>
</dbReference>
<dbReference type="SUPFAM" id="SSF48208">
    <property type="entry name" value="Six-hairpin glycosidases"/>
    <property type="match status" value="1"/>
</dbReference>
<dbReference type="AlphaFoldDB" id="A0A2K9PM22"/>
<dbReference type="Proteomes" id="UP000235826">
    <property type="component" value="Chromosome"/>
</dbReference>
<dbReference type="GO" id="GO:0005975">
    <property type="term" value="P:carbohydrate metabolic process"/>
    <property type="evidence" value="ECO:0007669"/>
    <property type="project" value="InterPro"/>
</dbReference>
<gene>
    <name evidence="3" type="ORF">C1H87_05035</name>
</gene>
<proteinExistence type="predicted"/>
<accession>A0A2K9PM22</accession>
<protein>
    <submittedName>
        <fullName evidence="3">Uncharacterized protein</fullName>
    </submittedName>
</protein>